<dbReference type="AlphaFoldDB" id="A2E0Y3"/>
<dbReference type="KEGG" id="tva:4771719"/>
<name>A2E0Y3_TRIV3</name>
<organism evidence="1 2">
    <name type="scientific">Trichomonas vaginalis (strain ATCC PRA-98 / G3)</name>
    <dbReference type="NCBI Taxonomy" id="412133"/>
    <lineage>
        <taxon>Eukaryota</taxon>
        <taxon>Metamonada</taxon>
        <taxon>Parabasalia</taxon>
        <taxon>Trichomonadida</taxon>
        <taxon>Trichomonadidae</taxon>
        <taxon>Trichomonas</taxon>
    </lineage>
</organism>
<evidence type="ECO:0000313" key="2">
    <source>
        <dbReference type="Proteomes" id="UP000001542"/>
    </source>
</evidence>
<reference evidence="1" key="2">
    <citation type="journal article" date="2007" name="Science">
        <title>Draft genome sequence of the sexually transmitted pathogen Trichomonas vaginalis.</title>
        <authorList>
            <person name="Carlton J.M."/>
            <person name="Hirt R.P."/>
            <person name="Silva J.C."/>
            <person name="Delcher A.L."/>
            <person name="Schatz M."/>
            <person name="Zhao Q."/>
            <person name="Wortman J.R."/>
            <person name="Bidwell S.L."/>
            <person name="Alsmark U.C.M."/>
            <person name="Besteiro S."/>
            <person name="Sicheritz-Ponten T."/>
            <person name="Noel C.J."/>
            <person name="Dacks J.B."/>
            <person name="Foster P.G."/>
            <person name="Simillion C."/>
            <person name="Van de Peer Y."/>
            <person name="Miranda-Saavedra D."/>
            <person name="Barton G.J."/>
            <person name="Westrop G.D."/>
            <person name="Mueller S."/>
            <person name="Dessi D."/>
            <person name="Fiori P.L."/>
            <person name="Ren Q."/>
            <person name="Paulsen I."/>
            <person name="Zhang H."/>
            <person name="Bastida-Corcuera F.D."/>
            <person name="Simoes-Barbosa A."/>
            <person name="Brown M.T."/>
            <person name="Hayes R.D."/>
            <person name="Mukherjee M."/>
            <person name="Okumura C.Y."/>
            <person name="Schneider R."/>
            <person name="Smith A.J."/>
            <person name="Vanacova S."/>
            <person name="Villalvazo M."/>
            <person name="Haas B.J."/>
            <person name="Pertea M."/>
            <person name="Feldblyum T.V."/>
            <person name="Utterback T.R."/>
            <person name="Shu C.L."/>
            <person name="Osoegawa K."/>
            <person name="de Jong P.J."/>
            <person name="Hrdy I."/>
            <person name="Horvathova L."/>
            <person name="Zubacova Z."/>
            <person name="Dolezal P."/>
            <person name="Malik S.B."/>
            <person name="Logsdon J.M. Jr."/>
            <person name="Henze K."/>
            <person name="Gupta A."/>
            <person name="Wang C.C."/>
            <person name="Dunne R.L."/>
            <person name="Upcroft J.A."/>
            <person name="Upcroft P."/>
            <person name="White O."/>
            <person name="Salzberg S.L."/>
            <person name="Tang P."/>
            <person name="Chiu C.-H."/>
            <person name="Lee Y.-S."/>
            <person name="Embley T.M."/>
            <person name="Coombs G.H."/>
            <person name="Mottram J.C."/>
            <person name="Tachezy J."/>
            <person name="Fraser-Liggett C.M."/>
            <person name="Johnson P.J."/>
        </authorList>
    </citation>
    <scope>NUCLEOTIDE SEQUENCE [LARGE SCALE GENOMIC DNA]</scope>
    <source>
        <strain evidence="1">G3</strain>
    </source>
</reference>
<evidence type="ECO:0000313" key="1">
    <source>
        <dbReference type="EMBL" id="EAY13738.1"/>
    </source>
</evidence>
<sequence>MPVTPNIQCENIYPIIFYRIEKCVIEYPFEEIQYSIITVLTALAPIAPLRNFLSPGLFDSVLAIFMNRDETFEISVQFLDRMFHRSDSEELLDNVIMNLIILLANYSPPKKSLWHFLCFFLKRFSYLIAPMCDFDSLEENGLMPIFTRSLIWTIRLVVQNPPEQHSTDFWEFCCDTLQRYKAAEKGDNFRRLYDHIWNEMRLSILYSFHSAVVDFKIEKIVVETLNLLMDLGEEDVFTTIQMIPDVTSIVSVGICCENDNYAKKFAKFAEENQIQPIKLTIVDQI</sequence>
<keyword evidence="2" id="KW-1185">Reference proteome</keyword>
<dbReference type="OrthoDB" id="10436119at2759"/>
<dbReference type="VEuPathDB" id="TrichDB:TVAGG3_0326460"/>
<proteinExistence type="predicted"/>
<dbReference type="Proteomes" id="UP000001542">
    <property type="component" value="Unassembled WGS sequence"/>
</dbReference>
<accession>A2E0Y3</accession>
<dbReference type="VEuPathDB" id="TrichDB:TVAG_372130"/>
<dbReference type="EMBL" id="DS113281">
    <property type="protein sequence ID" value="EAY13738.1"/>
    <property type="molecule type" value="Genomic_DNA"/>
</dbReference>
<gene>
    <name evidence="1" type="ORF">TVAG_372130</name>
</gene>
<protein>
    <submittedName>
        <fullName evidence="1">Uncharacterized protein</fullName>
    </submittedName>
</protein>
<dbReference type="RefSeq" id="XP_001325961.1">
    <property type="nucleotide sequence ID" value="XM_001325926.1"/>
</dbReference>
<dbReference type="InParanoid" id="A2E0Y3"/>
<reference evidence="1" key="1">
    <citation type="submission" date="2006-10" db="EMBL/GenBank/DDBJ databases">
        <authorList>
            <person name="Amadeo P."/>
            <person name="Zhao Q."/>
            <person name="Wortman J."/>
            <person name="Fraser-Liggett C."/>
            <person name="Carlton J."/>
        </authorList>
    </citation>
    <scope>NUCLEOTIDE SEQUENCE</scope>
    <source>
        <strain evidence="1">G3</strain>
    </source>
</reference>